<dbReference type="PANTHER" id="PTHR32071:SF117">
    <property type="entry name" value="PTS-DEPENDENT DIHYDROXYACETONE KINASE OPERON REGULATORY PROTEIN-RELATED"/>
    <property type="match status" value="1"/>
</dbReference>
<dbReference type="Gene3D" id="1.10.8.60">
    <property type="match status" value="1"/>
</dbReference>
<dbReference type="SMART" id="SM00382">
    <property type="entry name" value="AAA"/>
    <property type="match status" value="1"/>
</dbReference>
<dbReference type="SUPFAM" id="SSF46689">
    <property type="entry name" value="Homeodomain-like"/>
    <property type="match status" value="1"/>
</dbReference>
<dbReference type="EMBL" id="FR695876">
    <property type="protein sequence ID" value="CBX30521.1"/>
    <property type="molecule type" value="Genomic_DNA"/>
</dbReference>
<dbReference type="InterPro" id="IPR025943">
    <property type="entry name" value="Sigma_54_int_dom_ATP-bd_2"/>
</dbReference>
<dbReference type="SUPFAM" id="SSF52540">
    <property type="entry name" value="P-loop containing nucleoside triphosphate hydrolases"/>
    <property type="match status" value="1"/>
</dbReference>
<keyword evidence="6" id="KW-0804">Transcription</keyword>
<keyword evidence="5" id="KW-0010">Activator</keyword>
<name>E1YIX7_9BACT</name>
<keyword evidence="4" id="KW-0238">DNA-binding</keyword>
<evidence type="ECO:0000313" key="8">
    <source>
        <dbReference type="EMBL" id="CBX30521.1"/>
    </source>
</evidence>
<keyword evidence="3" id="KW-0805">Transcription regulation</keyword>
<evidence type="ECO:0000256" key="5">
    <source>
        <dbReference type="ARBA" id="ARBA00023159"/>
    </source>
</evidence>
<evidence type="ECO:0000256" key="1">
    <source>
        <dbReference type="ARBA" id="ARBA00022741"/>
    </source>
</evidence>
<organism evidence="8">
    <name type="scientific">uncultured Desulfobacterium sp</name>
    <dbReference type="NCBI Taxonomy" id="201089"/>
    <lineage>
        <taxon>Bacteria</taxon>
        <taxon>Pseudomonadati</taxon>
        <taxon>Thermodesulfobacteriota</taxon>
        <taxon>Desulfobacteria</taxon>
        <taxon>Desulfobacterales</taxon>
        <taxon>Desulfobacteriaceae</taxon>
        <taxon>Desulfobacterium</taxon>
        <taxon>environmental samples</taxon>
    </lineage>
</organism>
<evidence type="ECO:0000256" key="3">
    <source>
        <dbReference type="ARBA" id="ARBA00023015"/>
    </source>
</evidence>
<dbReference type="PROSITE" id="PS00676">
    <property type="entry name" value="SIGMA54_INTERACT_2"/>
    <property type="match status" value="1"/>
</dbReference>
<dbReference type="GO" id="GO:0003677">
    <property type="term" value="F:DNA binding"/>
    <property type="evidence" value="ECO:0007669"/>
    <property type="project" value="UniProtKB-KW"/>
</dbReference>
<dbReference type="InterPro" id="IPR029016">
    <property type="entry name" value="GAF-like_dom_sf"/>
</dbReference>
<dbReference type="InterPro" id="IPR025662">
    <property type="entry name" value="Sigma_54_int_dom_ATP-bd_1"/>
</dbReference>
<reference evidence="8" key="1">
    <citation type="journal article" date="2011" name="Environ. Microbiol.">
        <title>Genomic insights into the metabolic potential of the polycyclic aromatic hydrocarbon degrading sulfate-reducing Deltaproteobacterium N47.</title>
        <authorList>
            <person name="Bergmann F."/>
            <person name="Selesi D."/>
            <person name="Weinmaier T."/>
            <person name="Tischler P."/>
            <person name="Rattei T."/>
            <person name="Meckenstock R.U."/>
        </authorList>
    </citation>
    <scope>NUCLEOTIDE SEQUENCE</scope>
</reference>
<protein>
    <recommendedName>
        <fullName evidence="7">Sigma-54 factor interaction domain-containing protein</fullName>
    </recommendedName>
</protein>
<dbReference type="PROSITE" id="PS00688">
    <property type="entry name" value="SIGMA54_INTERACT_3"/>
    <property type="match status" value="1"/>
</dbReference>
<dbReference type="FunFam" id="3.40.50.300:FF:000006">
    <property type="entry name" value="DNA-binding transcriptional regulator NtrC"/>
    <property type="match status" value="1"/>
</dbReference>
<dbReference type="CDD" id="cd00009">
    <property type="entry name" value="AAA"/>
    <property type="match status" value="1"/>
</dbReference>
<dbReference type="PANTHER" id="PTHR32071">
    <property type="entry name" value="TRANSCRIPTIONAL REGULATORY PROTEIN"/>
    <property type="match status" value="1"/>
</dbReference>
<dbReference type="Pfam" id="PF00158">
    <property type="entry name" value="Sigma54_activat"/>
    <property type="match status" value="1"/>
</dbReference>
<dbReference type="InterPro" id="IPR025944">
    <property type="entry name" value="Sigma_54_int_dom_CS"/>
</dbReference>
<dbReference type="AlphaFoldDB" id="E1YIX7"/>
<keyword evidence="2" id="KW-0067">ATP-binding</keyword>
<dbReference type="InterPro" id="IPR003593">
    <property type="entry name" value="AAA+_ATPase"/>
</dbReference>
<dbReference type="InterPro" id="IPR058031">
    <property type="entry name" value="AAA_lid_NorR"/>
</dbReference>
<dbReference type="PROSITE" id="PS50045">
    <property type="entry name" value="SIGMA54_INTERACT_4"/>
    <property type="match status" value="1"/>
</dbReference>
<accession>E1YIX7</accession>
<keyword evidence="1" id="KW-0547">Nucleotide-binding</keyword>
<dbReference type="GO" id="GO:0005524">
    <property type="term" value="F:ATP binding"/>
    <property type="evidence" value="ECO:0007669"/>
    <property type="project" value="UniProtKB-KW"/>
</dbReference>
<evidence type="ECO:0000256" key="6">
    <source>
        <dbReference type="ARBA" id="ARBA00023163"/>
    </source>
</evidence>
<evidence type="ECO:0000259" key="7">
    <source>
        <dbReference type="PROSITE" id="PS50045"/>
    </source>
</evidence>
<dbReference type="InterPro" id="IPR027417">
    <property type="entry name" value="P-loop_NTPase"/>
</dbReference>
<feature type="domain" description="Sigma-54 factor interaction" evidence="7">
    <location>
        <begin position="213"/>
        <end position="443"/>
    </location>
</feature>
<dbReference type="InterPro" id="IPR002078">
    <property type="entry name" value="Sigma_54_int"/>
</dbReference>
<dbReference type="PROSITE" id="PS00675">
    <property type="entry name" value="SIGMA54_INTERACT_1"/>
    <property type="match status" value="1"/>
</dbReference>
<dbReference type="Gene3D" id="1.10.10.60">
    <property type="entry name" value="Homeodomain-like"/>
    <property type="match status" value="1"/>
</dbReference>
<evidence type="ECO:0000256" key="2">
    <source>
        <dbReference type="ARBA" id="ARBA00022840"/>
    </source>
</evidence>
<gene>
    <name evidence="8" type="ORF">N47_K27610</name>
</gene>
<dbReference type="Gene3D" id="3.30.450.40">
    <property type="match status" value="1"/>
</dbReference>
<dbReference type="InterPro" id="IPR009057">
    <property type="entry name" value="Homeodomain-like_sf"/>
</dbReference>
<dbReference type="SUPFAM" id="SSF55781">
    <property type="entry name" value="GAF domain-like"/>
    <property type="match status" value="1"/>
</dbReference>
<dbReference type="Gene3D" id="3.40.50.300">
    <property type="entry name" value="P-loop containing nucleotide triphosphate hydrolases"/>
    <property type="match status" value="1"/>
</dbReference>
<dbReference type="Pfam" id="PF25601">
    <property type="entry name" value="AAA_lid_14"/>
    <property type="match status" value="1"/>
</dbReference>
<proteinExistence type="predicted"/>
<evidence type="ECO:0000256" key="4">
    <source>
        <dbReference type="ARBA" id="ARBA00023125"/>
    </source>
</evidence>
<sequence>MNEKRPDLSVDENSVFREMTMRICGNLDINAALKSCMEYLEHLMPIDGMSLHLFDKGFLYVQTIAQVINNHSSSSVKIGLFGNKEYLSEEVRKCTHKSWNEMQMKAVDIFNANSYSDFLTSRMLQAISIPDGCAIVMRLKIEGNRIGVLAIYSYMKSQYTKKHASYLSLLHEPFAIAMSNAIKHKEVVKLNDSLSDDIQYLSKEIMLISGTEIIGAESGLKEVMMMVRRIAPIDSSVLLLGETGVGKEVIANTLHKMSLRKDGPFIKINCGSIPETLVDSELFGHEKGAFTGAVSQKRGRFERAHKGTLLLDEIGELPLSIQVRLLRILQNKEFERVGGSEPISANVRIICATNSPLQDMVDAGKFRGDLFFRINVFPIMIPPLRQRKEDIPALVDYFIKRKSKELKFKAVNPFTTGEIDRLIAYHWPGNVRELENVVERALILNTITNKRDTLTQPCYDAFLWQPRVVQKTSDGRVEAVKLDELIALHIQRTLYCTNGRIGGAGGTAELLGVNPSTLRTRMKKFGIERIQKK</sequence>
<dbReference type="GO" id="GO:0006355">
    <property type="term" value="P:regulation of DNA-templated transcription"/>
    <property type="evidence" value="ECO:0007669"/>
    <property type="project" value="InterPro"/>
</dbReference>